<gene>
    <name evidence="3" type="ORF">NUU61_008080</name>
</gene>
<feature type="transmembrane region" description="Helical" evidence="1">
    <location>
        <begin position="304"/>
        <end position="324"/>
    </location>
</feature>
<evidence type="ECO:0000256" key="1">
    <source>
        <dbReference type="SAM" id="Phobius"/>
    </source>
</evidence>
<dbReference type="Proteomes" id="UP001141434">
    <property type="component" value="Unassembled WGS sequence"/>
</dbReference>
<keyword evidence="2" id="KW-0732">Signal</keyword>
<reference evidence="3" key="2">
    <citation type="journal article" date="2023" name="IMA Fungus">
        <title>Comparative genomic study of the Penicillium genus elucidates a diverse pangenome and 15 lateral gene transfer events.</title>
        <authorList>
            <person name="Petersen C."/>
            <person name="Sorensen T."/>
            <person name="Nielsen M.R."/>
            <person name="Sondergaard T.E."/>
            <person name="Sorensen J.L."/>
            <person name="Fitzpatrick D.A."/>
            <person name="Frisvad J.C."/>
            <person name="Nielsen K.L."/>
        </authorList>
    </citation>
    <scope>NUCLEOTIDE SEQUENCE</scope>
    <source>
        <strain evidence="3">IBT 34128</strain>
    </source>
</reference>
<reference evidence="3" key="1">
    <citation type="submission" date="2022-11" db="EMBL/GenBank/DDBJ databases">
        <authorList>
            <person name="Petersen C."/>
        </authorList>
    </citation>
    <scope>NUCLEOTIDE SEQUENCE</scope>
    <source>
        <strain evidence="3">IBT 34128</strain>
    </source>
</reference>
<protein>
    <recommendedName>
        <fullName evidence="5">GPI anchored protein</fullName>
    </recommendedName>
</protein>
<evidence type="ECO:0000313" key="4">
    <source>
        <dbReference type="Proteomes" id="UP001141434"/>
    </source>
</evidence>
<organism evidence="3 4">
    <name type="scientific">Penicillium alfredii</name>
    <dbReference type="NCBI Taxonomy" id="1506179"/>
    <lineage>
        <taxon>Eukaryota</taxon>
        <taxon>Fungi</taxon>
        <taxon>Dikarya</taxon>
        <taxon>Ascomycota</taxon>
        <taxon>Pezizomycotina</taxon>
        <taxon>Eurotiomycetes</taxon>
        <taxon>Eurotiomycetidae</taxon>
        <taxon>Eurotiales</taxon>
        <taxon>Aspergillaceae</taxon>
        <taxon>Penicillium</taxon>
    </lineage>
</organism>
<comment type="caution">
    <text evidence="3">The sequence shown here is derived from an EMBL/GenBank/DDBJ whole genome shotgun (WGS) entry which is preliminary data.</text>
</comment>
<dbReference type="GeneID" id="81397774"/>
<accession>A0A9W9JYX5</accession>
<evidence type="ECO:0008006" key="5">
    <source>
        <dbReference type="Google" id="ProtNLM"/>
    </source>
</evidence>
<keyword evidence="1" id="KW-0812">Transmembrane</keyword>
<dbReference type="RefSeq" id="XP_056508898.1">
    <property type="nucleotide sequence ID" value="XM_056658605.1"/>
</dbReference>
<sequence length="326" mass="34752">MRFYLLSPLLLFLPTLATSNPLTPEGKEGEMEEDEPQLQSNTSIKLTSNAALNARGLFGLVDRAYTCSTGYSACAYDSTRCCPSTGRCCGSGYCAEGAEVCCSSGTCREGWNCCGSGNCAPKGGECCSDGFYCRAGKECRVWRGRKVCCLKSGCIGEYDSAETGTVTGTEAATETETTTTRYRSYEYYYTTIYWSYYFYYWTTSTSTTYTIRTITSTRTTTSTIWSVYETDRADAASYLSSRSRSYTFSAPYAATSLISSTDPITLGTADNTGVDGSVPTTLPTTNQAGELFGDGTSSAAEVPAHGVVALVGVVLAGVVGALAFGL</sequence>
<keyword evidence="4" id="KW-1185">Reference proteome</keyword>
<evidence type="ECO:0000256" key="2">
    <source>
        <dbReference type="SAM" id="SignalP"/>
    </source>
</evidence>
<feature type="signal peptide" evidence="2">
    <location>
        <begin position="1"/>
        <end position="19"/>
    </location>
</feature>
<keyword evidence="1" id="KW-1133">Transmembrane helix</keyword>
<name>A0A9W9JYX5_9EURO</name>
<dbReference type="EMBL" id="JAPMSZ010000010">
    <property type="protein sequence ID" value="KAJ5086773.1"/>
    <property type="molecule type" value="Genomic_DNA"/>
</dbReference>
<proteinExistence type="predicted"/>
<feature type="chain" id="PRO_5040808024" description="GPI anchored protein" evidence="2">
    <location>
        <begin position="20"/>
        <end position="326"/>
    </location>
</feature>
<dbReference type="AlphaFoldDB" id="A0A9W9JYX5"/>
<evidence type="ECO:0000313" key="3">
    <source>
        <dbReference type="EMBL" id="KAJ5086773.1"/>
    </source>
</evidence>
<dbReference type="OrthoDB" id="4777991at2759"/>
<keyword evidence="1" id="KW-0472">Membrane</keyword>